<keyword evidence="2" id="KW-0812">Transmembrane</keyword>
<reference evidence="4" key="1">
    <citation type="submission" date="2022-11" db="UniProtKB">
        <authorList>
            <consortium name="WormBaseParasite"/>
        </authorList>
    </citation>
    <scope>IDENTIFICATION</scope>
</reference>
<keyword evidence="2" id="KW-1133">Transmembrane helix</keyword>
<feature type="region of interest" description="Disordered" evidence="1">
    <location>
        <begin position="47"/>
        <end position="68"/>
    </location>
</feature>
<sequence>MDTVGVSFVTLSLTFYISGMLLLLVTSEKSQGLDETTRMAMKIILSNDDTSSDSDTSSEYDNPSNVNVETNRTLRRGRIIGQDWFTPVVQTDHTRRRDESRTMMPLTSDPFLLLQAYALD</sequence>
<keyword evidence="3" id="KW-1185">Reference proteome</keyword>
<evidence type="ECO:0000313" key="3">
    <source>
        <dbReference type="Proteomes" id="UP000887581"/>
    </source>
</evidence>
<evidence type="ECO:0000313" key="4">
    <source>
        <dbReference type="WBParaSite" id="sdigi.contig235.g6488.t1"/>
    </source>
</evidence>
<evidence type="ECO:0000256" key="2">
    <source>
        <dbReference type="SAM" id="Phobius"/>
    </source>
</evidence>
<dbReference type="WBParaSite" id="sdigi.contig235.g6488.t1">
    <property type="protein sequence ID" value="sdigi.contig235.g6488.t1"/>
    <property type="gene ID" value="sdigi.contig235.g6488"/>
</dbReference>
<feature type="transmembrane region" description="Helical" evidence="2">
    <location>
        <begin position="6"/>
        <end position="25"/>
    </location>
</feature>
<evidence type="ECO:0000256" key="1">
    <source>
        <dbReference type="SAM" id="MobiDB-lite"/>
    </source>
</evidence>
<protein>
    <submittedName>
        <fullName evidence="4">Uncharacterized protein</fullName>
    </submittedName>
</protein>
<keyword evidence="2" id="KW-0472">Membrane</keyword>
<organism evidence="3 4">
    <name type="scientific">Setaria digitata</name>
    <dbReference type="NCBI Taxonomy" id="48799"/>
    <lineage>
        <taxon>Eukaryota</taxon>
        <taxon>Metazoa</taxon>
        <taxon>Ecdysozoa</taxon>
        <taxon>Nematoda</taxon>
        <taxon>Chromadorea</taxon>
        <taxon>Rhabditida</taxon>
        <taxon>Spirurina</taxon>
        <taxon>Spiruromorpha</taxon>
        <taxon>Filarioidea</taxon>
        <taxon>Setariidae</taxon>
        <taxon>Setaria</taxon>
    </lineage>
</organism>
<proteinExistence type="predicted"/>
<accession>A0A915PLP6</accession>
<feature type="compositionally biased region" description="Polar residues" evidence="1">
    <location>
        <begin position="59"/>
        <end position="68"/>
    </location>
</feature>
<name>A0A915PLP6_9BILA</name>
<dbReference type="Proteomes" id="UP000887581">
    <property type="component" value="Unplaced"/>
</dbReference>
<dbReference type="AlphaFoldDB" id="A0A915PLP6"/>